<feature type="transmembrane region" description="Helical" evidence="7">
    <location>
        <begin position="433"/>
        <end position="452"/>
    </location>
</feature>
<feature type="transmembrane region" description="Helical" evidence="7">
    <location>
        <begin position="225"/>
        <end position="246"/>
    </location>
</feature>
<dbReference type="PIRSF" id="PIRSF017804">
    <property type="entry name" value="Secretion_EccD1"/>
    <property type="match status" value="1"/>
</dbReference>
<feature type="transmembrane region" description="Helical" evidence="7">
    <location>
        <begin position="252"/>
        <end position="273"/>
    </location>
</feature>
<evidence type="ECO:0000259" key="8">
    <source>
        <dbReference type="Pfam" id="PF19053"/>
    </source>
</evidence>
<evidence type="ECO:0000313" key="10">
    <source>
        <dbReference type="Proteomes" id="UP001589810"/>
    </source>
</evidence>
<reference evidence="9 10" key="1">
    <citation type="submission" date="2024-09" db="EMBL/GenBank/DDBJ databases">
        <authorList>
            <person name="Sun Q."/>
            <person name="Mori K."/>
        </authorList>
    </citation>
    <scope>NUCLEOTIDE SEQUENCE [LARGE SCALE GENOMIC DNA]</scope>
    <source>
        <strain evidence="9 10">TBRC 1432</strain>
    </source>
</reference>
<proteinExistence type="inferred from homology"/>
<comment type="subcellular location">
    <subcellularLocation>
        <location evidence="1">Cell membrane</location>
        <topology evidence="1">Multi-pass membrane protein</topology>
    </subcellularLocation>
</comment>
<dbReference type="EMBL" id="JBHLUD010000008">
    <property type="protein sequence ID" value="MFC0544985.1"/>
    <property type="molecule type" value="Genomic_DNA"/>
</dbReference>
<dbReference type="InterPro" id="IPR044049">
    <property type="entry name" value="EccD_transm"/>
</dbReference>
<comment type="caution">
    <text evidence="9">The sequence shown here is derived from an EMBL/GenBank/DDBJ whole genome shotgun (WGS) entry which is preliminary data.</text>
</comment>
<organism evidence="9 10">
    <name type="scientific">Kutzneria chonburiensis</name>
    <dbReference type="NCBI Taxonomy" id="1483604"/>
    <lineage>
        <taxon>Bacteria</taxon>
        <taxon>Bacillati</taxon>
        <taxon>Actinomycetota</taxon>
        <taxon>Actinomycetes</taxon>
        <taxon>Pseudonocardiales</taxon>
        <taxon>Pseudonocardiaceae</taxon>
        <taxon>Kutzneria</taxon>
    </lineage>
</organism>
<dbReference type="InterPro" id="IPR024962">
    <property type="entry name" value="YukD-like"/>
</dbReference>
<dbReference type="InterPro" id="IPR006707">
    <property type="entry name" value="T7SS_EccD"/>
</dbReference>
<dbReference type="NCBIfam" id="TIGR03920">
    <property type="entry name" value="T7SS_EccD"/>
    <property type="match status" value="1"/>
</dbReference>
<feature type="transmembrane region" description="Helical" evidence="7">
    <location>
        <begin position="199"/>
        <end position="218"/>
    </location>
</feature>
<accession>A0ABV6MXE6</accession>
<feature type="domain" description="EccD-like transmembrane" evidence="8">
    <location>
        <begin position="118"/>
        <end position="454"/>
    </location>
</feature>
<comment type="similarity">
    <text evidence="2">Belongs to the EccD/Snm4 family.</text>
</comment>
<feature type="transmembrane region" description="Helical" evidence="7">
    <location>
        <begin position="145"/>
        <end position="163"/>
    </location>
</feature>
<evidence type="ECO:0000313" key="9">
    <source>
        <dbReference type="EMBL" id="MFC0544985.1"/>
    </source>
</evidence>
<feature type="transmembrane region" description="Helical" evidence="7">
    <location>
        <begin position="312"/>
        <end position="331"/>
    </location>
</feature>
<keyword evidence="10" id="KW-1185">Reference proteome</keyword>
<feature type="transmembrane region" description="Helical" evidence="7">
    <location>
        <begin position="337"/>
        <end position="356"/>
    </location>
</feature>
<sequence>MQAETGAFCRIAVAGPRTRVDLAVPAGIPLAHLLPTLLRHAADGGGDDGGVGHGGWAVSKTDGSRLDAALSLAGSGIHDGDVLVLHPARDRTPPPLYDDVVEVIGAGGVHTAWESAQTRVACGVVAAIAVLSATATVAFNGSQVGGYLALVAAVLLLLGGGALARASGDLPAGILTSALAAPVGAVGAGVLLGGDWGRGHLLLASAVFLLVAGLGPVVVGGGDALFAAVGVLGLFGLLGGLVAVIGEVGPGRAAAVVAPLALAITTVMPTLALRAARLPRPVLPRSAEDLADLPGQVELERTQQRVSRARQLFTGLIAGCHAAVGIGIALLAFDVTLWSAVLAAVLTVLVVLRSRLFRERAQVLAPVVTVAFVFVAGTGAAVTRFASDITAMLGIAAPVLVGLALVAGLIGVSSGRRPANPRLVRLLDLTETFLLLAVVPLVLAVWDVYSALLDLHA</sequence>
<evidence type="ECO:0000256" key="6">
    <source>
        <dbReference type="ARBA" id="ARBA00023136"/>
    </source>
</evidence>
<protein>
    <submittedName>
        <fullName evidence="9">Type VII secretion integral membrane protein EccD</fullName>
    </submittedName>
</protein>
<evidence type="ECO:0000256" key="3">
    <source>
        <dbReference type="ARBA" id="ARBA00022475"/>
    </source>
</evidence>
<feature type="transmembrane region" description="Helical" evidence="7">
    <location>
        <begin position="170"/>
        <end position="193"/>
    </location>
</feature>
<feature type="transmembrane region" description="Helical" evidence="7">
    <location>
        <begin position="389"/>
        <end position="412"/>
    </location>
</feature>
<dbReference type="RefSeq" id="WP_273936289.1">
    <property type="nucleotide sequence ID" value="NZ_CP097263.1"/>
</dbReference>
<keyword evidence="3" id="KW-1003">Cell membrane</keyword>
<dbReference type="Pfam" id="PF19053">
    <property type="entry name" value="EccD"/>
    <property type="match status" value="1"/>
</dbReference>
<evidence type="ECO:0000256" key="5">
    <source>
        <dbReference type="ARBA" id="ARBA00022989"/>
    </source>
</evidence>
<keyword evidence="4 7" id="KW-0812">Transmembrane</keyword>
<keyword evidence="6 7" id="KW-0472">Membrane</keyword>
<dbReference type="Gene3D" id="3.10.20.90">
    <property type="entry name" value="Phosphatidylinositol 3-kinase Catalytic Subunit, Chain A, domain 1"/>
    <property type="match status" value="1"/>
</dbReference>
<gene>
    <name evidence="9" type="primary">eccD</name>
    <name evidence="9" type="ORF">ACFFH7_26000</name>
</gene>
<evidence type="ECO:0000256" key="7">
    <source>
        <dbReference type="SAM" id="Phobius"/>
    </source>
</evidence>
<evidence type="ECO:0000256" key="1">
    <source>
        <dbReference type="ARBA" id="ARBA00004651"/>
    </source>
</evidence>
<feature type="transmembrane region" description="Helical" evidence="7">
    <location>
        <begin position="120"/>
        <end position="139"/>
    </location>
</feature>
<dbReference type="Proteomes" id="UP001589810">
    <property type="component" value="Unassembled WGS sequence"/>
</dbReference>
<name>A0ABV6MXE6_9PSEU</name>
<keyword evidence="5 7" id="KW-1133">Transmembrane helix</keyword>
<feature type="transmembrane region" description="Helical" evidence="7">
    <location>
        <begin position="363"/>
        <end position="383"/>
    </location>
</feature>
<evidence type="ECO:0000256" key="2">
    <source>
        <dbReference type="ARBA" id="ARBA00006162"/>
    </source>
</evidence>
<dbReference type="Pfam" id="PF08817">
    <property type="entry name" value="YukD"/>
    <property type="match status" value="1"/>
</dbReference>
<evidence type="ECO:0000256" key="4">
    <source>
        <dbReference type="ARBA" id="ARBA00022692"/>
    </source>
</evidence>